<dbReference type="Gene3D" id="2.40.160.60">
    <property type="entry name" value="Outer membrane protein transport protein (OMPP1/FadL/TodX)"/>
    <property type="match status" value="1"/>
</dbReference>
<feature type="non-terminal residue" evidence="3">
    <location>
        <position position="321"/>
    </location>
</feature>
<accession>A0A382IT36</accession>
<feature type="domain" description="Type IX secretion system protein PorV" evidence="2">
    <location>
        <begin position="26"/>
        <end position="250"/>
    </location>
</feature>
<feature type="region of interest" description="Disordered" evidence="1">
    <location>
        <begin position="264"/>
        <end position="284"/>
    </location>
</feature>
<dbReference type="AlphaFoldDB" id="A0A382IT36"/>
<feature type="compositionally biased region" description="Basic and acidic residues" evidence="1">
    <location>
        <begin position="267"/>
        <end position="284"/>
    </location>
</feature>
<gene>
    <name evidence="3" type="ORF">METZ01_LOCUS255201</name>
</gene>
<name>A0A382IT36_9ZZZZ</name>
<organism evidence="3">
    <name type="scientific">marine metagenome</name>
    <dbReference type="NCBI Taxonomy" id="408172"/>
    <lineage>
        <taxon>unclassified sequences</taxon>
        <taxon>metagenomes</taxon>
        <taxon>ecological metagenomes</taxon>
    </lineage>
</organism>
<evidence type="ECO:0000259" key="2">
    <source>
        <dbReference type="Pfam" id="PF19572"/>
    </source>
</evidence>
<proteinExistence type="predicted"/>
<dbReference type="EMBL" id="UINC01069174">
    <property type="protein sequence ID" value="SVC02347.1"/>
    <property type="molecule type" value="Genomic_DNA"/>
</dbReference>
<dbReference type="Pfam" id="PF19572">
    <property type="entry name" value="PorV"/>
    <property type="match status" value="1"/>
</dbReference>
<evidence type="ECO:0000313" key="3">
    <source>
        <dbReference type="EMBL" id="SVC02347.1"/>
    </source>
</evidence>
<dbReference type="NCBIfam" id="NF033709">
    <property type="entry name" value="PorV_fam"/>
    <property type="match status" value="1"/>
</dbReference>
<evidence type="ECO:0000256" key="1">
    <source>
        <dbReference type="SAM" id="MobiDB-lite"/>
    </source>
</evidence>
<dbReference type="SUPFAM" id="SSF56935">
    <property type="entry name" value="Porins"/>
    <property type="match status" value="1"/>
</dbReference>
<dbReference type="InterPro" id="IPR045741">
    <property type="entry name" value="PorV"/>
</dbReference>
<sequence>MKRLATICTLILLTSISPLTAQSEAGAIFLLISPGARAGGMGEAQVAVANDVYASYWNPAGLAFLEGSEMAIMHVNWLPNLADDLYYEFLAFRRHFPYLGTLGGHIIYLNLGEQIRMGETPDDYLGKFTSYMMAATISYSALLSQNSSLGINAKISYQHLVELGAGNEQGKGTSTDFGFDIGYLRKEFLTPRLNLGLTVTNIGPKVSFIDPAQADPQPTNLTLGFNYAIVNSEFNKLNVVYDVDKLLVSSYPAMDWDDDGYIGGFDEDGHQSDKNADFNKDGQQETEHTDPIYLAIFTSWVDDWLLGGDIDLATPGNDPDR</sequence>
<protein>
    <recommendedName>
        <fullName evidence="2">Type IX secretion system protein PorV domain-containing protein</fullName>
    </recommendedName>
</protein>
<reference evidence="3" key="1">
    <citation type="submission" date="2018-05" db="EMBL/GenBank/DDBJ databases">
        <authorList>
            <person name="Lanie J.A."/>
            <person name="Ng W.-L."/>
            <person name="Kazmierczak K.M."/>
            <person name="Andrzejewski T.M."/>
            <person name="Davidsen T.M."/>
            <person name="Wayne K.J."/>
            <person name="Tettelin H."/>
            <person name="Glass J.I."/>
            <person name="Rusch D."/>
            <person name="Podicherti R."/>
            <person name="Tsui H.-C.T."/>
            <person name="Winkler M.E."/>
        </authorList>
    </citation>
    <scope>NUCLEOTIDE SEQUENCE</scope>
</reference>